<dbReference type="Proteomes" id="UP000278542">
    <property type="component" value="Unassembled WGS sequence"/>
</dbReference>
<dbReference type="EMBL" id="RBWY01000001">
    <property type="protein sequence ID" value="RKS87334.1"/>
    <property type="molecule type" value="Genomic_DNA"/>
</dbReference>
<gene>
    <name evidence="2" type="ORF">DES39_0555</name>
</gene>
<dbReference type="RefSeq" id="WP_121144233.1">
    <property type="nucleotide sequence ID" value="NZ_RBWY01000001.1"/>
</dbReference>
<feature type="region of interest" description="Disordered" evidence="1">
    <location>
        <begin position="48"/>
        <end position="71"/>
    </location>
</feature>
<dbReference type="AlphaFoldDB" id="A0A495RJ67"/>
<name>A0A495RJ67_9GAMM</name>
<evidence type="ECO:0000313" key="3">
    <source>
        <dbReference type="Proteomes" id="UP000278542"/>
    </source>
</evidence>
<reference evidence="2 3" key="1">
    <citation type="submission" date="2018-10" db="EMBL/GenBank/DDBJ databases">
        <title>Genomic Encyclopedia of Type Strains, Phase IV (KMG-IV): sequencing the most valuable type-strain genomes for metagenomic binning, comparative biology and taxonomic classification.</title>
        <authorList>
            <person name="Goeker M."/>
        </authorList>
    </citation>
    <scope>NUCLEOTIDE SEQUENCE [LARGE SCALE GENOMIC DNA]</scope>
    <source>
        <strain evidence="2 3">DSM 22228</strain>
    </source>
</reference>
<organism evidence="2 3">
    <name type="scientific">Orbus hercynius</name>
    <dbReference type="NCBI Taxonomy" id="593135"/>
    <lineage>
        <taxon>Bacteria</taxon>
        <taxon>Pseudomonadati</taxon>
        <taxon>Pseudomonadota</taxon>
        <taxon>Gammaproteobacteria</taxon>
        <taxon>Orbales</taxon>
        <taxon>Orbaceae</taxon>
        <taxon>Orbus</taxon>
    </lineage>
</organism>
<evidence type="ECO:0000256" key="1">
    <source>
        <dbReference type="SAM" id="MobiDB-lite"/>
    </source>
</evidence>
<comment type="caution">
    <text evidence="2">The sequence shown here is derived from an EMBL/GenBank/DDBJ whole genome shotgun (WGS) entry which is preliminary data.</text>
</comment>
<sequence>MATVDKLTLELDADGVEKFIRSMNDAESKLKSIQDSFIKTAKEKGLMDDKLEKTNKKKDKKRKKNDKNKNSAVDKFNKNLKKGAKTLDTMLKTLLAISAISFGLSGLMSKSELAAKTGTDLANQARNINASPKDLEAINTALRMGGVGEGALNDLINKLSDNQSRYKAGLGSNPEIQQLIAALNGYDRSGKKIDAVNTDPVNTIKSIAIMLQSNDEYTRKSMIGMLGLDGDVGNFLSNKRVFDFLNVGQRSAIQTEDRADGAQRRNAAIVGADKALENQWTVLGESFTPIRIKLTQLATKILEEVNKMTPQIEESMPALSKIADIILEWTKIILEKLKGLGVVSDNENADTSKTKFLNEYLSKNKSLKPGEIDVIKNRDADIQDIDAENGELMLSKGRKYKKGGGSMFPSYLENYFDYVISEYQKNGANPQLEQPQTGQQLMQQNYSNQSMSSNQVISIQEMIINTSSSNISDIVNDGMSNSKLIVGNPASMYPHLSNTR</sequence>
<protein>
    <submittedName>
        <fullName evidence="2">Uncharacterized protein</fullName>
    </submittedName>
</protein>
<proteinExistence type="predicted"/>
<feature type="compositionally biased region" description="Basic residues" evidence="1">
    <location>
        <begin position="55"/>
        <end position="66"/>
    </location>
</feature>
<evidence type="ECO:0000313" key="2">
    <source>
        <dbReference type="EMBL" id="RKS87334.1"/>
    </source>
</evidence>
<keyword evidence="3" id="KW-1185">Reference proteome</keyword>
<accession>A0A495RJ67</accession>